<organism evidence="10 11">
    <name type="scientific">Septoria linicola</name>
    <dbReference type="NCBI Taxonomy" id="215465"/>
    <lineage>
        <taxon>Eukaryota</taxon>
        <taxon>Fungi</taxon>
        <taxon>Dikarya</taxon>
        <taxon>Ascomycota</taxon>
        <taxon>Pezizomycotina</taxon>
        <taxon>Dothideomycetes</taxon>
        <taxon>Dothideomycetidae</taxon>
        <taxon>Mycosphaerellales</taxon>
        <taxon>Mycosphaerellaceae</taxon>
        <taxon>Septoria</taxon>
    </lineage>
</organism>
<keyword evidence="5" id="KW-0653">Protein transport</keyword>
<protein>
    <submittedName>
        <fullName evidence="10">Uncharacterized protein</fullName>
    </submittedName>
</protein>
<name>A0A9Q9B5B5_9PEZI</name>
<dbReference type="GO" id="GO:0043001">
    <property type="term" value="P:Golgi to plasma membrane protein transport"/>
    <property type="evidence" value="ECO:0007669"/>
    <property type="project" value="TreeGrafter"/>
</dbReference>
<feature type="transmembrane region" description="Helical" evidence="9">
    <location>
        <begin position="125"/>
        <end position="146"/>
    </location>
</feature>
<evidence type="ECO:0000256" key="4">
    <source>
        <dbReference type="ARBA" id="ARBA00022692"/>
    </source>
</evidence>
<keyword evidence="11" id="KW-1185">Reference proteome</keyword>
<feature type="transmembrane region" description="Helical" evidence="9">
    <location>
        <begin position="101"/>
        <end position="119"/>
    </location>
</feature>
<keyword evidence="4 9" id="KW-0812">Transmembrane</keyword>
<evidence type="ECO:0000256" key="2">
    <source>
        <dbReference type="ARBA" id="ARBA00008160"/>
    </source>
</evidence>
<evidence type="ECO:0000256" key="9">
    <source>
        <dbReference type="SAM" id="Phobius"/>
    </source>
</evidence>
<reference evidence="10" key="1">
    <citation type="submission" date="2022-06" db="EMBL/GenBank/DDBJ databases">
        <title>Complete genome sequences of two strains of the flax pathogen Septoria linicola.</title>
        <authorList>
            <person name="Lapalu N."/>
            <person name="Simon A."/>
            <person name="Demenou B."/>
            <person name="Paumier D."/>
            <person name="Guillot M.-P."/>
            <person name="Gout L."/>
            <person name="Valade R."/>
        </authorList>
    </citation>
    <scope>NUCLEOTIDE SEQUENCE</scope>
    <source>
        <strain evidence="10">SE15195</strain>
    </source>
</reference>
<dbReference type="GO" id="GO:0000139">
    <property type="term" value="C:Golgi membrane"/>
    <property type="evidence" value="ECO:0007669"/>
    <property type="project" value="UniProtKB-SubCell"/>
</dbReference>
<evidence type="ECO:0000256" key="7">
    <source>
        <dbReference type="ARBA" id="ARBA00023034"/>
    </source>
</evidence>
<evidence type="ECO:0000256" key="1">
    <source>
        <dbReference type="ARBA" id="ARBA00004653"/>
    </source>
</evidence>
<sequence>MPALRRRRPPRPGALADLAPLRILTQIVFLQLFYYGIAIVLIVFTTLVEGEHVRPGMIFDWRNLRGDVTSGWTLGLCWMLDSLGMVIPILLLIARSKLVPDFALTIHLVNLIITALYTRQIPSTVAWWFLQAMSAALMISLGMWACQWRELRPLAFGGKAKETNAAAANSHAPELEAGEGFEMGERRGAGRDGAGTYEMVGMAPKPAG</sequence>
<dbReference type="GO" id="GO:0005802">
    <property type="term" value="C:trans-Golgi network"/>
    <property type="evidence" value="ECO:0007669"/>
    <property type="project" value="TreeGrafter"/>
</dbReference>
<evidence type="ECO:0000256" key="5">
    <source>
        <dbReference type="ARBA" id="ARBA00022927"/>
    </source>
</evidence>
<keyword evidence="8 9" id="KW-0472">Membrane</keyword>
<feature type="transmembrane region" description="Helical" evidence="9">
    <location>
        <begin position="68"/>
        <end position="94"/>
    </location>
</feature>
<accession>A0A9Q9B5B5</accession>
<comment type="subcellular location">
    <subcellularLocation>
        <location evidence="1">Golgi apparatus membrane</location>
        <topology evidence="1">Multi-pass membrane protein</topology>
    </subcellularLocation>
</comment>
<keyword evidence="6 9" id="KW-1133">Transmembrane helix</keyword>
<evidence type="ECO:0000313" key="11">
    <source>
        <dbReference type="Proteomes" id="UP001056384"/>
    </source>
</evidence>
<dbReference type="GO" id="GO:0034067">
    <property type="term" value="P:protein localization to Golgi apparatus"/>
    <property type="evidence" value="ECO:0007669"/>
    <property type="project" value="TreeGrafter"/>
</dbReference>
<evidence type="ECO:0000256" key="3">
    <source>
        <dbReference type="ARBA" id="ARBA00022448"/>
    </source>
</evidence>
<dbReference type="GO" id="GO:0005829">
    <property type="term" value="C:cytosol"/>
    <property type="evidence" value="ECO:0007669"/>
    <property type="project" value="GOC"/>
</dbReference>
<evidence type="ECO:0000256" key="8">
    <source>
        <dbReference type="ARBA" id="ARBA00023136"/>
    </source>
</evidence>
<comment type="similarity">
    <text evidence="2">Belongs to the SYS1 family.</text>
</comment>
<feature type="transmembrane region" description="Helical" evidence="9">
    <location>
        <begin position="21"/>
        <end position="48"/>
    </location>
</feature>
<dbReference type="EMBL" id="CP099429">
    <property type="protein sequence ID" value="USW59243.1"/>
    <property type="molecule type" value="Genomic_DNA"/>
</dbReference>
<dbReference type="Proteomes" id="UP001056384">
    <property type="component" value="Chromosome 12"/>
</dbReference>
<gene>
    <name evidence="10" type="ORF">Slin15195_G125620</name>
</gene>
<dbReference type="Pfam" id="PF09801">
    <property type="entry name" value="SYS1"/>
    <property type="match status" value="1"/>
</dbReference>
<dbReference type="InterPro" id="IPR019185">
    <property type="entry name" value="Integral_membrane_SYS1-rel"/>
</dbReference>
<dbReference type="OrthoDB" id="542931at2759"/>
<keyword evidence="7" id="KW-0333">Golgi apparatus</keyword>
<evidence type="ECO:0000256" key="6">
    <source>
        <dbReference type="ARBA" id="ARBA00022989"/>
    </source>
</evidence>
<proteinExistence type="inferred from homology"/>
<dbReference type="GO" id="GO:0006895">
    <property type="term" value="P:Golgi to endosome transport"/>
    <property type="evidence" value="ECO:0007669"/>
    <property type="project" value="TreeGrafter"/>
</dbReference>
<dbReference type="PANTHER" id="PTHR12952:SF0">
    <property type="entry name" value="PROTEIN SYS1 HOMOLOG"/>
    <property type="match status" value="1"/>
</dbReference>
<keyword evidence="3" id="KW-0813">Transport</keyword>
<dbReference type="AlphaFoldDB" id="A0A9Q9B5B5"/>
<dbReference type="PANTHER" id="PTHR12952">
    <property type="entry name" value="SYS1"/>
    <property type="match status" value="1"/>
</dbReference>
<evidence type="ECO:0000313" key="10">
    <source>
        <dbReference type="EMBL" id="USW59243.1"/>
    </source>
</evidence>